<organism evidence="1 2">
    <name type="scientific">Oryza sativa subsp. japonica</name>
    <name type="common">Rice</name>
    <dbReference type="NCBI Taxonomy" id="39947"/>
    <lineage>
        <taxon>Eukaryota</taxon>
        <taxon>Viridiplantae</taxon>
        <taxon>Streptophyta</taxon>
        <taxon>Embryophyta</taxon>
        <taxon>Tracheophyta</taxon>
        <taxon>Spermatophyta</taxon>
        <taxon>Magnoliopsida</taxon>
        <taxon>Liliopsida</taxon>
        <taxon>Poales</taxon>
        <taxon>Poaceae</taxon>
        <taxon>BOP clade</taxon>
        <taxon>Oryzoideae</taxon>
        <taxon>Oryzeae</taxon>
        <taxon>Oryzinae</taxon>
        <taxon>Oryza</taxon>
        <taxon>Oryza sativa</taxon>
    </lineage>
</organism>
<reference evidence="2" key="1">
    <citation type="journal article" date="2005" name="Nature">
        <title>The map-based sequence of the rice genome.</title>
        <authorList>
            <consortium name="International rice genome sequencing project (IRGSP)"/>
            <person name="Matsumoto T."/>
            <person name="Wu J."/>
            <person name="Kanamori H."/>
            <person name="Katayose Y."/>
            <person name="Fujisawa M."/>
            <person name="Namiki N."/>
            <person name="Mizuno H."/>
            <person name="Yamamoto K."/>
            <person name="Antonio B.A."/>
            <person name="Baba T."/>
            <person name="Sakata K."/>
            <person name="Nagamura Y."/>
            <person name="Aoki H."/>
            <person name="Arikawa K."/>
            <person name="Arita K."/>
            <person name="Bito T."/>
            <person name="Chiden Y."/>
            <person name="Fujitsuka N."/>
            <person name="Fukunaka R."/>
            <person name="Hamada M."/>
            <person name="Harada C."/>
            <person name="Hayashi A."/>
            <person name="Hijishita S."/>
            <person name="Honda M."/>
            <person name="Hosokawa S."/>
            <person name="Ichikawa Y."/>
            <person name="Idonuma A."/>
            <person name="Iijima M."/>
            <person name="Ikeda M."/>
            <person name="Ikeno M."/>
            <person name="Ito K."/>
            <person name="Ito S."/>
            <person name="Ito T."/>
            <person name="Ito Y."/>
            <person name="Ito Y."/>
            <person name="Iwabuchi A."/>
            <person name="Kamiya K."/>
            <person name="Karasawa W."/>
            <person name="Kurita K."/>
            <person name="Katagiri S."/>
            <person name="Kikuta A."/>
            <person name="Kobayashi H."/>
            <person name="Kobayashi N."/>
            <person name="Machita K."/>
            <person name="Maehara T."/>
            <person name="Masukawa M."/>
            <person name="Mizubayashi T."/>
            <person name="Mukai Y."/>
            <person name="Nagasaki H."/>
            <person name="Nagata Y."/>
            <person name="Naito S."/>
            <person name="Nakashima M."/>
            <person name="Nakama Y."/>
            <person name="Nakamichi Y."/>
            <person name="Nakamura M."/>
            <person name="Meguro A."/>
            <person name="Negishi M."/>
            <person name="Ohta I."/>
            <person name="Ohta T."/>
            <person name="Okamoto M."/>
            <person name="Ono N."/>
            <person name="Saji S."/>
            <person name="Sakaguchi M."/>
            <person name="Sakai K."/>
            <person name="Shibata M."/>
            <person name="Shimokawa T."/>
            <person name="Song J."/>
            <person name="Takazaki Y."/>
            <person name="Terasawa K."/>
            <person name="Tsugane M."/>
            <person name="Tsuji K."/>
            <person name="Ueda S."/>
            <person name="Waki K."/>
            <person name="Yamagata H."/>
            <person name="Yamamoto M."/>
            <person name="Yamamoto S."/>
            <person name="Yamane H."/>
            <person name="Yoshiki S."/>
            <person name="Yoshihara R."/>
            <person name="Yukawa K."/>
            <person name="Zhong H."/>
            <person name="Yano M."/>
            <person name="Yuan Q."/>
            <person name="Ouyang S."/>
            <person name="Liu J."/>
            <person name="Jones K.M."/>
            <person name="Gansberger K."/>
            <person name="Moffat K."/>
            <person name="Hill J."/>
            <person name="Bera J."/>
            <person name="Fadrosh D."/>
            <person name="Jin S."/>
            <person name="Johri S."/>
            <person name="Kim M."/>
            <person name="Overton L."/>
            <person name="Reardon M."/>
            <person name="Tsitrin T."/>
            <person name="Vuong H."/>
            <person name="Weaver B."/>
            <person name="Ciecko A."/>
            <person name="Tallon L."/>
            <person name="Jackson J."/>
            <person name="Pai G."/>
            <person name="Aken S.V."/>
            <person name="Utterback T."/>
            <person name="Reidmuller S."/>
            <person name="Feldblyum T."/>
            <person name="Hsiao J."/>
            <person name="Zismann V."/>
            <person name="Iobst S."/>
            <person name="de Vazeille A.R."/>
            <person name="Buell C.R."/>
            <person name="Ying K."/>
            <person name="Li Y."/>
            <person name="Lu T."/>
            <person name="Huang Y."/>
            <person name="Zhao Q."/>
            <person name="Feng Q."/>
            <person name="Zhang L."/>
            <person name="Zhu J."/>
            <person name="Weng Q."/>
            <person name="Mu J."/>
            <person name="Lu Y."/>
            <person name="Fan D."/>
            <person name="Liu Y."/>
            <person name="Guan J."/>
            <person name="Zhang Y."/>
            <person name="Yu S."/>
            <person name="Liu X."/>
            <person name="Zhang Y."/>
            <person name="Hong G."/>
            <person name="Han B."/>
            <person name="Choisne N."/>
            <person name="Demange N."/>
            <person name="Orjeda G."/>
            <person name="Samain S."/>
            <person name="Cattolico L."/>
            <person name="Pelletier E."/>
            <person name="Couloux A."/>
            <person name="Segurens B."/>
            <person name="Wincker P."/>
            <person name="D'Hont A."/>
            <person name="Scarpelli C."/>
            <person name="Weissenbach J."/>
            <person name="Salanoubat M."/>
            <person name="Quetier F."/>
            <person name="Yu Y."/>
            <person name="Kim H.R."/>
            <person name="Rambo T."/>
            <person name="Currie J."/>
            <person name="Collura K."/>
            <person name="Luo M."/>
            <person name="Yang T."/>
            <person name="Ammiraju J.S.S."/>
            <person name="Engler F."/>
            <person name="Soderlund C."/>
            <person name="Wing R.A."/>
            <person name="Palmer L.E."/>
            <person name="de la Bastide M."/>
            <person name="Spiegel L."/>
            <person name="Nascimento L."/>
            <person name="Zutavern T."/>
            <person name="O'Shaughnessy A."/>
            <person name="Dike S."/>
            <person name="Dedhia N."/>
            <person name="Preston R."/>
            <person name="Balija V."/>
            <person name="McCombie W.R."/>
            <person name="Chow T."/>
            <person name="Chen H."/>
            <person name="Chung M."/>
            <person name="Chen C."/>
            <person name="Shaw J."/>
            <person name="Wu H."/>
            <person name="Hsiao K."/>
            <person name="Chao Y."/>
            <person name="Chu M."/>
            <person name="Cheng C."/>
            <person name="Hour A."/>
            <person name="Lee P."/>
            <person name="Lin S."/>
            <person name="Lin Y."/>
            <person name="Liou J."/>
            <person name="Liu S."/>
            <person name="Hsing Y."/>
            <person name="Raghuvanshi S."/>
            <person name="Mohanty A."/>
            <person name="Bharti A.K."/>
            <person name="Gaur A."/>
            <person name="Gupta V."/>
            <person name="Kumar D."/>
            <person name="Ravi V."/>
            <person name="Vij S."/>
            <person name="Kapur A."/>
            <person name="Khurana P."/>
            <person name="Khurana P."/>
            <person name="Khurana J.P."/>
            <person name="Tyagi A.K."/>
            <person name="Gaikwad K."/>
            <person name="Singh A."/>
            <person name="Dalal V."/>
            <person name="Srivastava S."/>
            <person name="Dixit A."/>
            <person name="Pal A.K."/>
            <person name="Ghazi I.A."/>
            <person name="Yadav M."/>
            <person name="Pandit A."/>
            <person name="Bhargava A."/>
            <person name="Sureshbabu K."/>
            <person name="Batra K."/>
            <person name="Sharma T.R."/>
            <person name="Mohapatra T."/>
            <person name="Singh N.K."/>
            <person name="Messing J."/>
            <person name="Nelson A.B."/>
            <person name="Fuks G."/>
            <person name="Kavchok S."/>
            <person name="Keizer G."/>
            <person name="Linton E."/>
            <person name="Llaca V."/>
            <person name="Song R."/>
            <person name="Tanyolac B."/>
            <person name="Young S."/>
            <person name="Ho-Il K."/>
            <person name="Hahn J.H."/>
            <person name="Sangsakoo G."/>
            <person name="Vanavichit A."/>
            <person name="de Mattos Luiz.A.T."/>
            <person name="Zimmer P.D."/>
            <person name="Malone G."/>
            <person name="Dellagostin O."/>
            <person name="de Oliveira A.C."/>
            <person name="Bevan M."/>
            <person name="Bancroft I."/>
            <person name="Minx P."/>
            <person name="Cordum H."/>
            <person name="Wilson R."/>
            <person name="Cheng Z."/>
            <person name="Jin W."/>
            <person name="Jiang J."/>
            <person name="Leong S.A."/>
            <person name="Iwama H."/>
            <person name="Gojobori T."/>
            <person name="Itoh T."/>
            <person name="Niimura Y."/>
            <person name="Fujii Y."/>
            <person name="Habara T."/>
            <person name="Sakai H."/>
            <person name="Sato Y."/>
            <person name="Wilson G."/>
            <person name="Kumar K."/>
            <person name="McCouch S."/>
            <person name="Juretic N."/>
            <person name="Hoen D."/>
            <person name="Wright S."/>
            <person name="Bruskiewich R."/>
            <person name="Bureau T."/>
            <person name="Miyao A."/>
            <person name="Hirochika H."/>
            <person name="Nishikawa T."/>
            <person name="Kadowaki K."/>
            <person name="Sugiura M."/>
            <person name="Burr B."/>
            <person name="Sasaki T."/>
        </authorList>
    </citation>
    <scope>NUCLEOTIDE SEQUENCE [LARGE SCALE GENOMIC DNA]</scope>
    <source>
        <strain evidence="2">cv. Nipponbare</strain>
    </source>
</reference>
<proteinExistence type="predicted"/>
<sequence length="106" mass="11672">MSAVARWRGANAASRSALLRRERAGGGRRCRRGYQEEGLRPMGAEIDRASYLSRRNVFRTSLSMRHGRQDVSTGSPRISSAYCVDVTEQTASISPLACKGRVEIKG</sequence>
<dbReference type="AlphaFoldDB" id="A0A0P0VYU9"/>
<reference evidence="2" key="2">
    <citation type="journal article" date="2008" name="Nucleic Acids Res.">
        <title>The rice annotation project database (RAP-DB): 2008 update.</title>
        <authorList>
            <consortium name="The rice annotation project (RAP)"/>
        </authorList>
    </citation>
    <scope>GENOME REANNOTATION</scope>
    <source>
        <strain evidence="2">cv. Nipponbare</strain>
    </source>
</reference>
<dbReference type="EMBL" id="AC103551">
    <property type="protein sequence ID" value="AAT78805.1"/>
    <property type="molecule type" value="Genomic_DNA"/>
</dbReference>
<gene>
    <name evidence="1" type="primary">OSJNBb0058G04.13</name>
</gene>
<dbReference type="Proteomes" id="UP000000763">
    <property type="component" value="Chromosome 3"/>
</dbReference>
<protein>
    <submittedName>
        <fullName evidence="1">Protamine</fullName>
    </submittedName>
</protein>
<dbReference type="Gramene" id="Os03t0386600-02">
    <property type="protein sequence ID" value="Os03t0386600-02"/>
    <property type="gene ID" value="Os03g0386600"/>
</dbReference>
<accession>A0A0P0VYU9</accession>
<evidence type="ECO:0000313" key="1">
    <source>
        <dbReference type="EMBL" id="AAT78805.1"/>
    </source>
</evidence>
<evidence type="ECO:0000313" key="2">
    <source>
        <dbReference type="Proteomes" id="UP000000763"/>
    </source>
</evidence>
<name>A0A0P0VYU9_ORYSJ</name>